<comment type="caution">
    <text evidence="4">The sequence shown here is derived from an EMBL/GenBank/DDBJ whole genome shotgun (WGS) entry which is preliminary data.</text>
</comment>
<dbReference type="InterPro" id="IPR011009">
    <property type="entry name" value="Kinase-like_dom_sf"/>
</dbReference>
<feature type="transmembrane region" description="Helical" evidence="2">
    <location>
        <begin position="263"/>
        <end position="284"/>
    </location>
</feature>
<dbReference type="InterPro" id="IPR000719">
    <property type="entry name" value="Prot_kinase_dom"/>
</dbReference>
<reference evidence="4" key="2">
    <citation type="submission" date="2020-06" db="EMBL/GenBank/DDBJ databases">
        <authorList>
            <person name="Studholme D.J."/>
        </authorList>
    </citation>
    <scope>NUCLEOTIDE SEQUENCE</scope>
    <source>
        <strain evidence="4">NZFS 3630</strain>
    </source>
</reference>
<accession>A0A921SE46</accession>
<dbReference type="PROSITE" id="PS50011">
    <property type="entry name" value="PROTEIN_KINASE_DOM"/>
    <property type="match status" value="1"/>
</dbReference>
<dbReference type="InterPro" id="IPR001245">
    <property type="entry name" value="Ser-Thr/Tyr_kinase_cat_dom"/>
</dbReference>
<dbReference type="Proteomes" id="UP000792063">
    <property type="component" value="Unassembled WGS sequence"/>
</dbReference>
<dbReference type="Gene3D" id="3.30.200.20">
    <property type="entry name" value="Phosphorylase Kinase, domain 1"/>
    <property type="match status" value="1"/>
</dbReference>
<keyword evidence="2" id="KW-1133">Transmembrane helix</keyword>
<name>A0A921SE46_9STRA</name>
<evidence type="ECO:0000313" key="5">
    <source>
        <dbReference type="Proteomes" id="UP000792063"/>
    </source>
</evidence>
<dbReference type="InterPro" id="IPR051681">
    <property type="entry name" value="Ser/Thr_Kinases-Pseudokinases"/>
</dbReference>
<dbReference type="GO" id="GO:0004674">
    <property type="term" value="F:protein serine/threonine kinase activity"/>
    <property type="evidence" value="ECO:0007669"/>
    <property type="project" value="TreeGrafter"/>
</dbReference>
<keyword evidence="2" id="KW-0472">Membrane</keyword>
<dbReference type="Pfam" id="PF00069">
    <property type="entry name" value="Pkinase"/>
    <property type="match status" value="1"/>
</dbReference>
<dbReference type="Gene3D" id="1.10.510.10">
    <property type="entry name" value="Transferase(Phosphotransferase) domain 1"/>
    <property type="match status" value="1"/>
</dbReference>
<reference evidence="4" key="1">
    <citation type="journal article" date="2015" name="Genom Data">
        <title>Genome sequences of six Phytophthora species associated with forests in New Zealand.</title>
        <authorList>
            <person name="Studholme D.J."/>
            <person name="McDougal R.L."/>
            <person name="Sambles C."/>
            <person name="Hansen E."/>
            <person name="Hardy G."/>
            <person name="Grant M."/>
            <person name="Ganley R.J."/>
            <person name="Williams N.M."/>
        </authorList>
    </citation>
    <scope>NUCLEOTIDE SEQUENCE</scope>
    <source>
        <strain evidence="4">NZFS 3630</strain>
    </source>
</reference>
<feature type="domain" description="Protein kinase" evidence="3">
    <location>
        <begin position="382"/>
        <end position="612"/>
    </location>
</feature>
<dbReference type="EMBL" id="JPWU03000303">
    <property type="protein sequence ID" value="KAG2520169.1"/>
    <property type="molecule type" value="Genomic_DNA"/>
</dbReference>
<evidence type="ECO:0000313" key="4">
    <source>
        <dbReference type="EMBL" id="KAG2520169.1"/>
    </source>
</evidence>
<dbReference type="AlphaFoldDB" id="A0A921SE46"/>
<dbReference type="PANTHER" id="PTHR44329:SF214">
    <property type="entry name" value="PROTEIN KINASE DOMAIN-CONTAINING PROTEIN"/>
    <property type="match status" value="1"/>
</dbReference>
<gene>
    <name evidence="4" type="ORF">JM18_007240</name>
</gene>
<keyword evidence="2" id="KW-0812">Transmembrane</keyword>
<evidence type="ECO:0000256" key="2">
    <source>
        <dbReference type="SAM" id="Phobius"/>
    </source>
</evidence>
<feature type="region of interest" description="Disordered" evidence="1">
    <location>
        <begin position="300"/>
        <end position="321"/>
    </location>
</feature>
<dbReference type="PANTHER" id="PTHR44329">
    <property type="entry name" value="SERINE/THREONINE-PROTEIN KINASE TNNI3K-RELATED"/>
    <property type="match status" value="1"/>
</dbReference>
<evidence type="ECO:0000256" key="1">
    <source>
        <dbReference type="SAM" id="MobiDB-lite"/>
    </source>
</evidence>
<dbReference type="SUPFAM" id="SSF56112">
    <property type="entry name" value="Protein kinase-like (PK-like)"/>
    <property type="match status" value="1"/>
</dbReference>
<protein>
    <recommendedName>
        <fullName evidence="3">Protein kinase domain-containing protein</fullName>
    </recommendedName>
</protein>
<dbReference type="GO" id="GO:0005524">
    <property type="term" value="F:ATP binding"/>
    <property type="evidence" value="ECO:0007669"/>
    <property type="project" value="InterPro"/>
</dbReference>
<sequence length="612" mass="67618">MSTDSSEESIELDGSSSDLARQLFYRAKANDSVNQLELNEVPDTVQSRLDELHLDWNKLPGLAQRALLWDSGFGYTSQNTAVQIWTLGNHSMADLALTLDEYEDAGCVPDNCTESNGPITYTSRYCNGDQMNGVAKCVIEEFVDDKSSHSAMWGVGGNPNGAPVPRIVRHAWVEDQGSNISYVVMAVHTASLEDEPGYSACSTSSLNDGYGVVAFPCRPTSNLTDENKAEMKVVKGSQWVSQWLKDDYAEAAKLESNGFNKLLLIPIVCGAILFVLLVWLGVYCKKKRREKARLDFEDTSPGIRPYLPPPPLPKSYEQKDSNARPTLAVSEDFTASSYTAADQTIQFPGYGEDYASSGSNTIMKLLLTSEFLLGRRIPLESLTFVKALSKGASGEVWVCDYAGMEVAAKRLLQIKEHKAEDVNEFAQEIELNASLEHPNIGAFIGVSWGSLNNLTMVIEYFPAGDLQRYLKKNADLLSNVLLTRQLEAKVIDFGISRSRLDSTMTGGVGTPFWTAPEILEGRRYTEQADIYSFGVVLSELDTAKIPFHDFKLVDGKKAKPFHILQEVMIGTLRPSFSEECPPRIRRVGVVCCQHDPARRPTAASLVRMLQGE</sequence>
<proteinExistence type="predicted"/>
<organism evidence="4 5">
    <name type="scientific">Phytophthora kernoviae</name>
    <dbReference type="NCBI Taxonomy" id="325452"/>
    <lineage>
        <taxon>Eukaryota</taxon>
        <taxon>Sar</taxon>
        <taxon>Stramenopiles</taxon>
        <taxon>Oomycota</taxon>
        <taxon>Peronosporomycetes</taxon>
        <taxon>Peronosporales</taxon>
        <taxon>Peronosporaceae</taxon>
        <taxon>Phytophthora</taxon>
    </lineage>
</organism>
<evidence type="ECO:0000259" key="3">
    <source>
        <dbReference type="PROSITE" id="PS50011"/>
    </source>
</evidence>
<dbReference type="Pfam" id="PF07714">
    <property type="entry name" value="PK_Tyr_Ser-Thr"/>
    <property type="match status" value="1"/>
</dbReference>